<dbReference type="RefSeq" id="WP_210024463.1">
    <property type="nucleotide sequence ID" value="NZ_JAGINU010000001.1"/>
</dbReference>
<dbReference type="PANTHER" id="PTHR35007:SF4">
    <property type="entry name" value="CONSERVED TRANSMEMBRANE PROTEIN-RELATED"/>
    <property type="match status" value="1"/>
</dbReference>
<dbReference type="EMBL" id="JAGINU010000001">
    <property type="protein sequence ID" value="MBP2364401.1"/>
    <property type="molecule type" value="Genomic_DNA"/>
</dbReference>
<accession>A0ABS4VKF3</accession>
<feature type="transmembrane region" description="Helical" evidence="1">
    <location>
        <begin position="265"/>
        <end position="284"/>
    </location>
</feature>
<comment type="caution">
    <text evidence="2">The sequence shown here is derived from an EMBL/GenBank/DDBJ whole genome shotgun (WGS) entry which is preliminary data.</text>
</comment>
<keyword evidence="3" id="KW-1185">Reference proteome</keyword>
<protein>
    <submittedName>
        <fullName evidence="2">Tight adherence protein B</fullName>
    </submittedName>
</protein>
<feature type="transmembrane region" description="Helical" evidence="1">
    <location>
        <begin position="77"/>
        <end position="105"/>
    </location>
</feature>
<keyword evidence="1" id="KW-0472">Membrane</keyword>
<evidence type="ECO:0000313" key="3">
    <source>
        <dbReference type="Proteomes" id="UP001519295"/>
    </source>
</evidence>
<reference evidence="2 3" key="1">
    <citation type="submission" date="2021-03" db="EMBL/GenBank/DDBJ databases">
        <title>Sequencing the genomes of 1000 actinobacteria strains.</title>
        <authorList>
            <person name="Klenk H.-P."/>
        </authorList>
    </citation>
    <scope>NUCLEOTIDE SEQUENCE [LARGE SCALE GENOMIC DNA]</scope>
    <source>
        <strain evidence="2 3">DSM 45256</strain>
    </source>
</reference>
<name>A0ABS4VKF3_9PSEU</name>
<evidence type="ECO:0000313" key="2">
    <source>
        <dbReference type="EMBL" id="MBP2364401.1"/>
    </source>
</evidence>
<evidence type="ECO:0000256" key="1">
    <source>
        <dbReference type="SAM" id="Phobius"/>
    </source>
</evidence>
<sequence>MLTELLTAGPPVTGLGVAGTAQGAEPAGWRGARNALALLLLAAAVLGAPGAGARQRLRALTTGAARVRRVRVRLEDLAFPAAAVAGFVLLGPAGATCAVGVVWFVRRRLVARRAAARDSDAATELADALSRITDELRAGAHPATALAGRDGPLARALLAPAAVAAHLGEPVPDALRRAATGPAGRDVERIAAAWELADRHGAPLAELLTALLDDIRWRIAHGARVRAQLAGPRATASVLTALPLAGIGLGQLMGIAPLAVLRTGLHGPALLVLGVLLTTAGAAWSDRILRSAVPS</sequence>
<organism evidence="2 3">
    <name type="scientific">Pseudonocardia parietis</name>
    <dbReference type="NCBI Taxonomy" id="570936"/>
    <lineage>
        <taxon>Bacteria</taxon>
        <taxon>Bacillati</taxon>
        <taxon>Actinomycetota</taxon>
        <taxon>Actinomycetes</taxon>
        <taxon>Pseudonocardiales</taxon>
        <taxon>Pseudonocardiaceae</taxon>
        <taxon>Pseudonocardia</taxon>
    </lineage>
</organism>
<dbReference type="PANTHER" id="PTHR35007">
    <property type="entry name" value="INTEGRAL MEMBRANE PROTEIN-RELATED"/>
    <property type="match status" value="1"/>
</dbReference>
<proteinExistence type="predicted"/>
<gene>
    <name evidence="2" type="ORF">JOF36_000097</name>
</gene>
<feature type="transmembrane region" description="Helical" evidence="1">
    <location>
        <begin position="234"/>
        <end position="259"/>
    </location>
</feature>
<dbReference type="Proteomes" id="UP001519295">
    <property type="component" value="Unassembled WGS sequence"/>
</dbReference>
<keyword evidence="1" id="KW-0812">Transmembrane</keyword>
<keyword evidence="1" id="KW-1133">Transmembrane helix</keyword>